<keyword evidence="2" id="KW-0276">Fatty acid metabolism</keyword>
<dbReference type="Pfam" id="PF08840">
    <property type="entry name" value="BAAT_C"/>
    <property type="match status" value="1"/>
</dbReference>
<dbReference type="InterPro" id="IPR006862">
    <property type="entry name" value="Thio_Ohase/aa_AcTrfase"/>
</dbReference>
<evidence type="ECO:0000256" key="2">
    <source>
        <dbReference type="ARBA" id="ARBA00022832"/>
    </source>
</evidence>
<feature type="active site" description="Charge relay system" evidence="3">
    <location>
        <position position="258"/>
    </location>
</feature>
<dbReference type="AlphaFoldDB" id="A0A977R7G5"/>
<dbReference type="Pfam" id="PF04775">
    <property type="entry name" value="Bile_Hydr_Trans"/>
    <property type="match status" value="1"/>
</dbReference>
<feature type="active site" description="Charge relay system" evidence="3">
    <location>
        <position position="386"/>
    </location>
</feature>
<dbReference type="GO" id="GO:0047617">
    <property type="term" value="F:fatty acyl-CoA hydrolase activity"/>
    <property type="evidence" value="ECO:0007669"/>
    <property type="project" value="TreeGrafter"/>
</dbReference>
<dbReference type="InterPro" id="IPR042490">
    <property type="entry name" value="Thio_Ohase/BAAT_N"/>
</dbReference>
<dbReference type="InterPro" id="IPR014940">
    <property type="entry name" value="BAAT_C"/>
</dbReference>
<comment type="similarity">
    <text evidence="1">Belongs to the C/M/P thioester hydrolase family.</text>
</comment>
<accession>A0A977R7G5</accession>
<dbReference type="FunFam" id="3.40.50.1820:FF:000024">
    <property type="entry name" value="acyl-coenzyme A thioesterase 4"/>
    <property type="match status" value="1"/>
</dbReference>
<feature type="domain" description="Acyl-CoA thioester hydrolase/bile acid-CoA amino acid N-acetyltransferase" evidence="4">
    <location>
        <begin position="40"/>
        <end position="167"/>
    </location>
</feature>
<dbReference type="PIRSF" id="PIRSF016521">
    <property type="entry name" value="Acyl-CoA_hydro"/>
    <property type="match status" value="1"/>
</dbReference>
<evidence type="ECO:0000259" key="4">
    <source>
        <dbReference type="Pfam" id="PF04775"/>
    </source>
</evidence>
<evidence type="ECO:0000256" key="1">
    <source>
        <dbReference type="ARBA" id="ARBA00006538"/>
    </source>
</evidence>
<dbReference type="FunFam" id="2.60.40.2240:FF:000001">
    <property type="entry name" value="acyl-coenzyme A thioesterase 4"/>
    <property type="match status" value="1"/>
</dbReference>
<name>A0A977R7G5_POTMO</name>
<dbReference type="EMBL" id="MK542585">
    <property type="protein sequence ID" value="UXL88890.1"/>
    <property type="molecule type" value="mRNA"/>
</dbReference>
<organism evidence="6">
    <name type="scientific">Potamotrygon motoro</name>
    <name type="common">Ocellate river stingray</name>
    <name type="synonym">Taeniura motoro</name>
    <dbReference type="NCBI Taxonomy" id="86373"/>
    <lineage>
        <taxon>Eukaryota</taxon>
        <taxon>Metazoa</taxon>
        <taxon>Chordata</taxon>
        <taxon>Craniata</taxon>
        <taxon>Vertebrata</taxon>
        <taxon>Chondrichthyes</taxon>
        <taxon>Elasmobranchii</taxon>
        <taxon>Batoidea</taxon>
        <taxon>Myliobatiformes</taxon>
        <taxon>Potamotrygonidae</taxon>
        <taxon>Potamotrygon</taxon>
    </lineage>
</organism>
<dbReference type="PANTHER" id="PTHR10824">
    <property type="entry name" value="ACYL-COENZYME A THIOESTERASE-RELATED"/>
    <property type="match status" value="1"/>
</dbReference>
<feature type="active site" description="Charge relay system" evidence="3">
    <location>
        <position position="352"/>
    </location>
</feature>
<dbReference type="SUPFAM" id="SSF53474">
    <property type="entry name" value="alpha/beta-Hydrolases"/>
    <property type="match status" value="1"/>
</dbReference>
<dbReference type="GO" id="GO:0006631">
    <property type="term" value="P:fatty acid metabolic process"/>
    <property type="evidence" value="ECO:0007669"/>
    <property type="project" value="UniProtKB-KW"/>
</dbReference>
<proteinExistence type="evidence at transcript level"/>
<reference evidence="6" key="1">
    <citation type="submission" date="2019-02" db="EMBL/GenBank/DDBJ databases">
        <authorList>
            <person name="Vechtova P."/>
            <person name="Dzyuba B."/>
            <person name="Dzyuba V."/>
            <person name="Silveira A.N."/>
            <person name="Silveira R.V."/>
            <person name="Fussy Z."/>
            <person name="Grubhoffer L."/>
            <person name="Rodina M."/>
            <person name="Sterba J."/>
        </authorList>
    </citation>
    <scope>NUCLEOTIDE SEQUENCE</scope>
</reference>
<dbReference type="PANTHER" id="PTHR10824:SF38">
    <property type="entry name" value="ACOT1 THIOESTERASE"/>
    <property type="match status" value="1"/>
</dbReference>
<feature type="domain" description="BAAT/Acyl-CoA thioester hydrolase C-terminal" evidence="5">
    <location>
        <begin position="230"/>
        <end position="437"/>
    </location>
</feature>
<protein>
    <submittedName>
        <fullName evidence="6">Acyl-coenzyme A thioesterase 1-like isoform 2</fullName>
    </submittedName>
</protein>
<evidence type="ECO:0000256" key="3">
    <source>
        <dbReference type="PIRSR" id="PIRSR016521-1"/>
    </source>
</evidence>
<keyword evidence="2" id="KW-0443">Lipid metabolism</keyword>
<dbReference type="Gene3D" id="3.40.50.1820">
    <property type="entry name" value="alpha/beta hydrolase"/>
    <property type="match status" value="1"/>
</dbReference>
<evidence type="ECO:0000259" key="5">
    <source>
        <dbReference type="Pfam" id="PF08840"/>
    </source>
</evidence>
<evidence type="ECO:0000313" key="6">
    <source>
        <dbReference type="EMBL" id="UXL88890.1"/>
    </source>
</evidence>
<dbReference type="InterPro" id="IPR016662">
    <property type="entry name" value="Acyl-CoA_thioEstase_long-chain"/>
</dbReference>
<sequence>MFAISRSVVQLLRNSEWRRCGGVGMSLSAWLEPGAKCLFDELVRVRVSGLSPLQQVTLKAVLADEKGETFSSAAFYRADKGGELDLSRSPSLGGHYTGTEAMGLFWSLTPATPYKRLVKKDVATSPLRVRIEVFDGHSGDPQGLPLTACVNERWFLSEGVARIPVREGRIRGVLFVPPGDGPFPGVIDMYGSVGGIVEHRASLLASHGFLTLALGYFGFDDLPKDFLNLDLEYFEEAVNFLRQHSKVTGPGVGAIGISKGADLVLSMTTFIPHVRAAVSIGGCNANTLGNLHYKNITLPGLGISLDQTKFLESNLVDISEVTNNPMDEENKDCIIPLEKAEGHFLFVVGEDDKNWNTPLFAQQAVERLKENGKENYEILTYPKAGHLLEPSYFPFCYASFHQLVGLPVIWGGEMKHHSLAQIDLWPKIQMFLRKHLEKQSKL</sequence>
<dbReference type="InterPro" id="IPR029058">
    <property type="entry name" value="AB_hydrolase_fold"/>
</dbReference>
<dbReference type="GO" id="GO:0006637">
    <property type="term" value="P:acyl-CoA metabolic process"/>
    <property type="evidence" value="ECO:0007669"/>
    <property type="project" value="InterPro"/>
</dbReference>
<dbReference type="Gene3D" id="2.60.40.2240">
    <property type="entry name" value="Acyl-CoA thioester hydrolase/BAAT N-terminal domain"/>
    <property type="match status" value="1"/>
</dbReference>